<dbReference type="AlphaFoldDB" id="A0AA36J6B8"/>
<keyword evidence="3" id="KW-1185">Reference proteome</keyword>
<accession>A0AA36J6B8</accession>
<evidence type="ECO:0000256" key="1">
    <source>
        <dbReference type="SAM" id="MobiDB-lite"/>
    </source>
</evidence>
<comment type="caution">
    <text evidence="2">The sequence shown here is derived from an EMBL/GenBank/DDBJ whole genome shotgun (WGS) entry which is preliminary data.</text>
</comment>
<sequence>MAGRSRAKRLEPELPSQGKLDAALLAEGGSRALGQQLASAFERDLPEDSGRTNGRTAGLSCRYKGTYMEDR</sequence>
<reference evidence="2" key="1">
    <citation type="submission" date="2023-08" db="EMBL/GenBank/DDBJ databases">
        <authorList>
            <person name="Chen Y."/>
            <person name="Shah S."/>
            <person name="Dougan E. K."/>
            <person name="Thang M."/>
            <person name="Chan C."/>
        </authorList>
    </citation>
    <scope>NUCLEOTIDE SEQUENCE</scope>
</reference>
<proteinExistence type="predicted"/>
<feature type="region of interest" description="Disordered" evidence="1">
    <location>
        <begin position="43"/>
        <end position="71"/>
    </location>
</feature>
<gene>
    <name evidence="2" type="ORF">EVOR1521_LOCUS23764</name>
</gene>
<evidence type="ECO:0000313" key="3">
    <source>
        <dbReference type="Proteomes" id="UP001178507"/>
    </source>
</evidence>
<organism evidence="2 3">
    <name type="scientific">Effrenium voratum</name>
    <dbReference type="NCBI Taxonomy" id="2562239"/>
    <lineage>
        <taxon>Eukaryota</taxon>
        <taxon>Sar</taxon>
        <taxon>Alveolata</taxon>
        <taxon>Dinophyceae</taxon>
        <taxon>Suessiales</taxon>
        <taxon>Symbiodiniaceae</taxon>
        <taxon>Effrenium</taxon>
    </lineage>
</organism>
<dbReference type="Proteomes" id="UP001178507">
    <property type="component" value="Unassembled WGS sequence"/>
</dbReference>
<name>A0AA36J6B8_9DINO</name>
<evidence type="ECO:0000313" key="2">
    <source>
        <dbReference type="EMBL" id="CAJ1400428.1"/>
    </source>
</evidence>
<protein>
    <submittedName>
        <fullName evidence="2">Uncharacterized protein</fullName>
    </submittedName>
</protein>
<dbReference type="EMBL" id="CAUJNA010003371">
    <property type="protein sequence ID" value="CAJ1400428.1"/>
    <property type="molecule type" value="Genomic_DNA"/>
</dbReference>